<reference evidence="3 4" key="1">
    <citation type="journal article" date="2015" name="Nat. Commun.">
        <title>Outbred genome sequencing and CRISPR/Cas9 gene editing in butterflies.</title>
        <authorList>
            <person name="Li X."/>
            <person name="Fan D."/>
            <person name="Zhang W."/>
            <person name="Liu G."/>
            <person name="Zhang L."/>
            <person name="Zhao L."/>
            <person name="Fang X."/>
            <person name="Chen L."/>
            <person name="Dong Y."/>
            <person name="Chen Y."/>
            <person name="Ding Y."/>
            <person name="Zhao R."/>
            <person name="Feng M."/>
            <person name="Zhu Y."/>
            <person name="Feng Y."/>
            <person name="Jiang X."/>
            <person name="Zhu D."/>
            <person name="Xiang H."/>
            <person name="Feng X."/>
            <person name="Li S."/>
            <person name="Wang J."/>
            <person name="Zhang G."/>
            <person name="Kronforst M.R."/>
            <person name="Wang W."/>
        </authorList>
    </citation>
    <scope>NUCLEOTIDE SEQUENCE [LARGE SCALE GENOMIC DNA]</scope>
    <source>
        <strain evidence="3">Ya'a_city_454_Px</strain>
        <tissue evidence="3">Whole body</tissue>
    </source>
</reference>
<evidence type="ECO:0000259" key="2">
    <source>
        <dbReference type="Pfam" id="PF00098"/>
    </source>
</evidence>
<evidence type="ECO:0000256" key="1">
    <source>
        <dbReference type="SAM" id="MobiDB-lite"/>
    </source>
</evidence>
<dbReference type="Pfam" id="PF00098">
    <property type="entry name" value="zf-CCHC"/>
    <property type="match status" value="1"/>
</dbReference>
<dbReference type="STRING" id="66420.A0A194PP11"/>
<dbReference type="InterPro" id="IPR001878">
    <property type="entry name" value="Znf_CCHC"/>
</dbReference>
<evidence type="ECO:0000313" key="4">
    <source>
        <dbReference type="Proteomes" id="UP000053268"/>
    </source>
</evidence>
<name>A0A194PP11_PAPXU</name>
<dbReference type="Proteomes" id="UP000053268">
    <property type="component" value="Unassembled WGS sequence"/>
</dbReference>
<dbReference type="Gene3D" id="4.10.60.10">
    <property type="entry name" value="Zinc finger, CCHC-type"/>
    <property type="match status" value="1"/>
</dbReference>
<organism evidence="3 4">
    <name type="scientific">Papilio xuthus</name>
    <name type="common">Asian swallowtail butterfly</name>
    <dbReference type="NCBI Taxonomy" id="66420"/>
    <lineage>
        <taxon>Eukaryota</taxon>
        <taxon>Metazoa</taxon>
        <taxon>Ecdysozoa</taxon>
        <taxon>Arthropoda</taxon>
        <taxon>Hexapoda</taxon>
        <taxon>Insecta</taxon>
        <taxon>Pterygota</taxon>
        <taxon>Neoptera</taxon>
        <taxon>Endopterygota</taxon>
        <taxon>Lepidoptera</taxon>
        <taxon>Glossata</taxon>
        <taxon>Ditrysia</taxon>
        <taxon>Papilionoidea</taxon>
        <taxon>Papilionidae</taxon>
        <taxon>Papilioninae</taxon>
        <taxon>Papilio</taxon>
    </lineage>
</organism>
<proteinExistence type="predicted"/>
<dbReference type="EMBL" id="KQ459598">
    <property type="protein sequence ID" value="KPI94484.1"/>
    <property type="molecule type" value="Genomic_DNA"/>
</dbReference>
<dbReference type="GO" id="GO:0003676">
    <property type="term" value="F:nucleic acid binding"/>
    <property type="evidence" value="ECO:0007669"/>
    <property type="project" value="InterPro"/>
</dbReference>
<evidence type="ECO:0000313" key="3">
    <source>
        <dbReference type="EMBL" id="KPI94484.1"/>
    </source>
</evidence>
<dbReference type="InterPro" id="IPR036875">
    <property type="entry name" value="Znf_CCHC_sf"/>
</dbReference>
<feature type="region of interest" description="Disordered" evidence="1">
    <location>
        <begin position="71"/>
        <end position="167"/>
    </location>
</feature>
<accession>A0A194PP11</accession>
<dbReference type="SUPFAM" id="SSF57756">
    <property type="entry name" value="Retrovirus zinc finger-like domains"/>
    <property type="match status" value="1"/>
</dbReference>
<sequence>MGRRLDCSGTSPGVMEAVDLVHPGRRQMGSLFSTEEGKRFFCFTPAATYAAAAKKGKGKGKKSLAAIEAEAARKPQPMPAPTPAPAATFAAAAKKGKGKGKKSLAAIEAEAARKPQPASATSQPDEGWSVVARKAKAPKPTAPAPAASAASKKKRKRAPRRRLRAPKSAAVVVTLPEGSMTTYEAVMDRAEKSVDLSALGIEGLRFRTARTGGRVLEVAGANKGHKADELAAKLRATIGDVARVSRPELCAEMRISGLGDAATSQAVAAQVAKVGGCPESGVKVGVINRPPGRQGTVWVKCPVMAAKKIVAAGRFTVGWSTVRATLLEARPQRCYRCLVPGHLGVQCDCGIDRSALCFRCGQPGHKAATRLPLRLYVRLFERAQLVAD</sequence>
<protein>
    <recommendedName>
        <fullName evidence="2">CCHC-type domain-containing protein</fullName>
    </recommendedName>
</protein>
<dbReference type="AlphaFoldDB" id="A0A194PP11"/>
<feature type="compositionally biased region" description="Basic residues" evidence="1">
    <location>
        <begin position="151"/>
        <end position="165"/>
    </location>
</feature>
<gene>
    <name evidence="3" type="ORF">RR46_05736</name>
</gene>
<keyword evidence="4" id="KW-1185">Reference proteome</keyword>
<dbReference type="GO" id="GO:0008270">
    <property type="term" value="F:zinc ion binding"/>
    <property type="evidence" value="ECO:0007669"/>
    <property type="project" value="InterPro"/>
</dbReference>
<feature type="domain" description="CCHC-type" evidence="2">
    <location>
        <begin position="357"/>
        <end position="367"/>
    </location>
</feature>